<comment type="similarity">
    <text evidence="1">Belongs to the CCM2 family.</text>
</comment>
<dbReference type="Gene3D" id="2.30.29.30">
    <property type="entry name" value="Pleckstrin-homology domain (PH domain)/Phosphotyrosine-binding domain (PTB)"/>
    <property type="match status" value="1"/>
</dbReference>
<feature type="compositionally biased region" description="Gly residues" evidence="2">
    <location>
        <begin position="21"/>
        <end position="36"/>
    </location>
</feature>
<dbReference type="InterPro" id="IPR032375">
    <property type="entry name" value="CCM2_C"/>
</dbReference>
<organism evidence="4 5">
    <name type="scientific">Oryzias sinensis</name>
    <name type="common">Chinese medaka</name>
    <dbReference type="NCBI Taxonomy" id="183150"/>
    <lineage>
        <taxon>Eukaryota</taxon>
        <taxon>Metazoa</taxon>
        <taxon>Chordata</taxon>
        <taxon>Craniata</taxon>
        <taxon>Vertebrata</taxon>
        <taxon>Euteleostomi</taxon>
        <taxon>Actinopterygii</taxon>
        <taxon>Neopterygii</taxon>
        <taxon>Teleostei</taxon>
        <taxon>Neoteleostei</taxon>
        <taxon>Acanthomorphata</taxon>
        <taxon>Ovalentaria</taxon>
        <taxon>Atherinomorphae</taxon>
        <taxon>Beloniformes</taxon>
        <taxon>Adrianichthyidae</taxon>
        <taxon>Oryziinae</taxon>
        <taxon>Oryzias</taxon>
    </lineage>
</organism>
<dbReference type="Gene3D" id="1.20.1160.20">
    <property type="match status" value="1"/>
</dbReference>
<evidence type="ECO:0000256" key="2">
    <source>
        <dbReference type="SAM" id="MobiDB-lite"/>
    </source>
</evidence>
<dbReference type="GeneTree" id="ENSGT00390000016168"/>
<dbReference type="InterPro" id="IPR026159">
    <property type="entry name" value="Malcavernin"/>
</dbReference>
<dbReference type="Ensembl" id="ENSOSIT00000021036.1">
    <property type="protein sequence ID" value="ENSOSIP00000019917.1"/>
    <property type="gene ID" value="ENSOSIG00000010683.1"/>
</dbReference>
<evidence type="ECO:0000259" key="3">
    <source>
        <dbReference type="Pfam" id="PF16545"/>
    </source>
</evidence>
<dbReference type="Proteomes" id="UP000694383">
    <property type="component" value="Unplaced"/>
</dbReference>
<dbReference type="GO" id="GO:0003007">
    <property type="term" value="P:heart morphogenesis"/>
    <property type="evidence" value="ECO:0007669"/>
    <property type="project" value="TreeGrafter"/>
</dbReference>
<name>A0A8C7XX16_9TELE</name>
<dbReference type="PANTHER" id="PTHR21642">
    <property type="entry name" value="CEREBRAL CAVERNOUS MALFORMATIONS PROTEIN 2 HOMOLOG"/>
    <property type="match status" value="1"/>
</dbReference>
<evidence type="ECO:0000313" key="5">
    <source>
        <dbReference type="Proteomes" id="UP000694383"/>
    </source>
</evidence>
<dbReference type="PANTHER" id="PTHR21642:SF2">
    <property type="entry name" value="CEREBRAL CAVERNOUS MALFORMATIONS 2 PROTEIN-LIKE"/>
    <property type="match status" value="1"/>
</dbReference>
<reference evidence="4" key="2">
    <citation type="submission" date="2025-09" db="UniProtKB">
        <authorList>
            <consortium name="Ensembl"/>
        </authorList>
    </citation>
    <scope>IDENTIFICATION</scope>
</reference>
<feature type="compositionally biased region" description="Gly residues" evidence="2">
    <location>
        <begin position="1"/>
        <end position="13"/>
    </location>
</feature>
<evidence type="ECO:0000256" key="1">
    <source>
        <dbReference type="ARBA" id="ARBA00010822"/>
    </source>
</evidence>
<sequence>MSGSWGVGGGAGGSWEKRHGGGGGGSWERRGGGAGGSWERRQAYTGSWERGKTYGSWERRNYNPLEPTPCPDAYCNLVILAVENKDAAEEYCSLICQMFQIIYGHQIIECVDRAGFHHTVPDRYWLQRSDCQQTKGLLSLLSLSDGSQDAFELYYGETYSESSSVSLQDFHRSLTSVSDGGDSNPALQLMQEYMITLRNKLTPVELQHFAVLLREYRLGSDIDHFCSELLHLYGENRKFLLLGERHWLPEEREREKVLTGICGEPTVAKPLTRLYHGRLQKK</sequence>
<reference evidence="4" key="1">
    <citation type="submission" date="2025-08" db="UniProtKB">
        <authorList>
            <consortium name="Ensembl"/>
        </authorList>
    </citation>
    <scope>IDENTIFICATION</scope>
</reference>
<dbReference type="AlphaFoldDB" id="A0A8C7XX16"/>
<keyword evidence="5" id="KW-1185">Reference proteome</keyword>
<proteinExistence type="inferred from homology"/>
<accession>A0A8C7XX16</accession>
<evidence type="ECO:0000313" key="4">
    <source>
        <dbReference type="Ensembl" id="ENSOSIP00000019917.1"/>
    </source>
</evidence>
<feature type="region of interest" description="Disordered" evidence="2">
    <location>
        <begin position="1"/>
        <end position="38"/>
    </location>
</feature>
<feature type="domain" description="Cerebral cavernous malformations 2 harmonin-homology" evidence="3">
    <location>
        <begin position="178"/>
        <end position="251"/>
    </location>
</feature>
<dbReference type="Pfam" id="PF16545">
    <property type="entry name" value="CCM2_C"/>
    <property type="match status" value="1"/>
</dbReference>
<dbReference type="InterPro" id="IPR011993">
    <property type="entry name" value="PH-like_dom_sf"/>
</dbReference>
<protein>
    <submittedName>
        <fullName evidence="4">CCM2 like scaffold protein</fullName>
    </submittedName>
</protein>